<dbReference type="AlphaFoldDB" id="A0A4P9Z6A2"/>
<evidence type="ECO:0000259" key="7">
    <source>
        <dbReference type="Pfam" id="PF07304"/>
    </source>
</evidence>
<evidence type="ECO:0000256" key="4">
    <source>
        <dbReference type="ARBA" id="ARBA00023136"/>
    </source>
</evidence>
<feature type="region of interest" description="Disordered" evidence="6">
    <location>
        <begin position="1"/>
        <end position="128"/>
    </location>
</feature>
<keyword evidence="3" id="KW-0677">Repeat</keyword>
<dbReference type="GO" id="GO:0030127">
    <property type="term" value="C:COPII vesicle coat"/>
    <property type="evidence" value="ECO:0007669"/>
    <property type="project" value="TreeGrafter"/>
</dbReference>
<gene>
    <name evidence="8" type="ORF">SYNPS1DRAFT_26253</name>
</gene>
<protein>
    <recommendedName>
        <fullName evidence="7">SRA1/Sec31 domain-containing protein</fullName>
    </recommendedName>
</protein>
<dbReference type="GO" id="GO:0005198">
    <property type="term" value="F:structural molecule activity"/>
    <property type="evidence" value="ECO:0007669"/>
    <property type="project" value="TreeGrafter"/>
</dbReference>
<evidence type="ECO:0000256" key="1">
    <source>
        <dbReference type="ARBA" id="ARBA00022448"/>
    </source>
</evidence>
<comment type="subcellular location">
    <subcellularLocation>
        <location evidence="5">Endomembrane system</location>
        <topology evidence="5">Peripheral membrane protein</topology>
        <orientation evidence="5">Cytoplasmic side</orientation>
    </subcellularLocation>
</comment>
<organism evidence="8 9">
    <name type="scientific">Syncephalis pseudoplumigaleata</name>
    <dbReference type="NCBI Taxonomy" id="1712513"/>
    <lineage>
        <taxon>Eukaryota</taxon>
        <taxon>Fungi</taxon>
        <taxon>Fungi incertae sedis</taxon>
        <taxon>Zoopagomycota</taxon>
        <taxon>Zoopagomycotina</taxon>
        <taxon>Zoopagomycetes</taxon>
        <taxon>Zoopagales</taxon>
        <taxon>Piptocephalidaceae</taxon>
        <taxon>Syncephalis</taxon>
    </lineage>
</organism>
<dbReference type="OrthoDB" id="542917at2759"/>
<dbReference type="InterPro" id="IPR009917">
    <property type="entry name" value="SRA1/Sec31"/>
</dbReference>
<dbReference type="Pfam" id="PF07304">
    <property type="entry name" value="SRA1"/>
    <property type="match status" value="1"/>
</dbReference>
<dbReference type="GO" id="GO:0007029">
    <property type="term" value="P:endoplasmic reticulum organization"/>
    <property type="evidence" value="ECO:0007669"/>
    <property type="project" value="TreeGrafter"/>
</dbReference>
<dbReference type="InterPro" id="IPR040251">
    <property type="entry name" value="SEC31-like"/>
</dbReference>
<feature type="compositionally biased region" description="Pro residues" evidence="6">
    <location>
        <begin position="48"/>
        <end position="58"/>
    </location>
</feature>
<dbReference type="EMBL" id="KZ989114">
    <property type="protein sequence ID" value="RKP28167.1"/>
    <property type="molecule type" value="Genomic_DNA"/>
</dbReference>
<dbReference type="Proteomes" id="UP000278143">
    <property type="component" value="Unassembled WGS sequence"/>
</dbReference>
<dbReference type="Gene3D" id="1.20.940.10">
    <property type="entry name" value="Functional domain of the splicing factor Prp18"/>
    <property type="match status" value="1"/>
</dbReference>
<keyword evidence="4" id="KW-0472">Membrane</keyword>
<keyword evidence="1" id="KW-0813">Transport</keyword>
<dbReference type="GO" id="GO:0070971">
    <property type="term" value="C:endoplasmic reticulum exit site"/>
    <property type="evidence" value="ECO:0007669"/>
    <property type="project" value="TreeGrafter"/>
</dbReference>
<feature type="domain" description="SRA1/Sec31" evidence="7">
    <location>
        <begin position="130"/>
        <end position="233"/>
    </location>
</feature>
<evidence type="ECO:0000313" key="8">
    <source>
        <dbReference type="EMBL" id="RKP28167.1"/>
    </source>
</evidence>
<feature type="compositionally biased region" description="Pro residues" evidence="6">
    <location>
        <begin position="32"/>
        <end position="41"/>
    </location>
</feature>
<accession>A0A4P9Z6A2</accession>
<dbReference type="PANTHER" id="PTHR13923">
    <property type="entry name" value="SEC31-RELATED PROTEIN"/>
    <property type="match status" value="1"/>
</dbReference>
<evidence type="ECO:0000256" key="5">
    <source>
        <dbReference type="ARBA" id="ARBA00029433"/>
    </source>
</evidence>
<dbReference type="GO" id="GO:0090110">
    <property type="term" value="P:COPII-coated vesicle cargo loading"/>
    <property type="evidence" value="ECO:0007669"/>
    <property type="project" value="TreeGrafter"/>
</dbReference>
<keyword evidence="2" id="KW-0853">WD repeat</keyword>
<evidence type="ECO:0000256" key="3">
    <source>
        <dbReference type="ARBA" id="ARBA00022737"/>
    </source>
</evidence>
<proteinExistence type="predicted"/>
<dbReference type="PANTHER" id="PTHR13923:SF11">
    <property type="entry name" value="SECRETORY 31, ISOFORM D"/>
    <property type="match status" value="1"/>
</dbReference>
<keyword evidence="9" id="KW-1185">Reference proteome</keyword>
<evidence type="ECO:0000256" key="6">
    <source>
        <dbReference type="SAM" id="MobiDB-lite"/>
    </source>
</evidence>
<reference evidence="9" key="1">
    <citation type="journal article" date="2018" name="Nat. Microbiol.">
        <title>Leveraging single-cell genomics to expand the fungal tree of life.</title>
        <authorList>
            <person name="Ahrendt S.R."/>
            <person name="Quandt C.A."/>
            <person name="Ciobanu D."/>
            <person name="Clum A."/>
            <person name="Salamov A."/>
            <person name="Andreopoulos B."/>
            <person name="Cheng J.F."/>
            <person name="Woyke T."/>
            <person name="Pelin A."/>
            <person name="Henrissat B."/>
            <person name="Reynolds N.K."/>
            <person name="Benny G.L."/>
            <person name="Smith M.E."/>
            <person name="James T.Y."/>
            <person name="Grigoriev I.V."/>
        </authorList>
    </citation>
    <scope>NUCLEOTIDE SEQUENCE [LARGE SCALE GENOMIC DNA]</scope>
    <source>
        <strain evidence="9">Benny S71-1</strain>
    </source>
</reference>
<evidence type="ECO:0000313" key="9">
    <source>
        <dbReference type="Proteomes" id="UP000278143"/>
    </source>
</evidence>
<evidence type="ECO:0000256" key="2">
    <source>
        <dbReference type="ARBA" id="ARBA00022574"/>
    </source>
</evidence>
<feature type="compositionally biased region" description="Basic and acidic residues" evidence="6">
    <location>
        <begin position="74"/>
        <end position="89"/>
    </location>
</feature>
<name>A0A4P9Z6A2_9FUNG</name>
<sequence>MAGDLATINPSSKPSIAPPMPVTGDIAAGRPSLPPPPPPPANSANPAHRPPPPPPPPQHGTAPGVPYAYSKTGNYRDFRDQGHAEDGHWNDVPTAVLTSARKRQGTLPSSSSPSSGEGEDRGEEGGATVDASLDSDQLVAGIEAILSECTAASAALTPVLKRMLTDTERRMQELLTRLKSGQIAVHVQSALSRFLQAIKNGDYATATQIHVDLVQTDFDSEGRWLVGAKRLVEIVQATRKSN</sequence>